<dbReference type="Proteomes" id="UP000503011">
    <property type="component" value="Chromosome"/>
</dbReference>
<reference evidence="1 2" key="1">
    <citation type="submission" date="2020-03" db="EMBL/GenBank/DDBJ databases">
        <title>Whole genome shotgun sequence of Phytohabitans suffuscus NBRC 105367.</title>
        <authorList>
            <person name="Komaki H."/>
            <person name="Tamura T."/>
        </authorList>
    </citation>
    <scope>NUCLEOTIDE SEQUENCE [LARGE SCALE GENOMIC DNA]</scope>
    <source>
        <strain evidence="1 2">NBRC 105367</strain>
    </source>
</reference>
<keyword evidence="2" id="KW-1185">Reference proteome</keyword>
<dbReference type="AlphaFoldDB" id="A0A6F8YWS1"/>
<evidence type="ECO:0000313" key="1">
    <source>
        <dbReference type="EMBL" id="BCB90504.1"/>
    </source>
</evidence>
<accession>A0A6F8YWS1</accession>
<sequence length="317" mass="34274">MNGMEFTWRMVGVLAWPGVTLALLVLYRGWITSALAAAAGGRPARRPEAGPGAPEWESTLDEAGRSVAGVLAGTAVPPGDGAPVPSNLVDLLPMATANPRRGIRTAFHQVRRALAQVHPRLAGTPDDLLTPAMRALVRQGAMDEEVERAVSQLHRLYELTGSRREDADPRYAYQFLALAEGAIHAILRSARTAPVESFWDGTRDGHRVWLDIDRWDATRFKGAMEYPGSGTTTEVTGWVETPNGRETADGVQLVWRETGYRRKGSRSVEFDGEYRATVTGTDMTGAWFSGGRRVAGLTMTAAGAPPPHPAVPTPRTP</sequence>
<proteinExistence type="predicted"/>
<dbReference type="KEGG" id="psuu:Psuf_078170"/>
<gene>
    <name evidence="1" type="ORF">Psuf_078170</name>
</gene>
<name>A0A6F8YWS1_9ACTN</name>
<dbReference type="RefSeq" id="WP_173162842.1">
    <property type="nucleotide sequence ID" value="NZ_AP022871.1"/>
</dbReference>
<protein>
    <submittedName>
        <fullName evidence="1">Uncharacterized protein</fullName>
    </submittedName>
</protein>
<evidence type="ECO:0000313" key="2">
    <source>
        <dbReference type="Proteomes" id="UP000503011"/>
    </source>
</evidence>
<dbReference type="EMBL" id="AP022871">
    <property type="protein sequence ID" value="BCB90504.1"/>
    <property type="molecule type" value="Genomic_DNA"/>
</dbReference>
<organism evidence="1 2">
    <name type="scientific">Phytohabitans suffuscus</name>
    <dbReference type="NCBI Taxonomy" id="624315"/>
    <lineage>
        <taxon>Bacteria</taxon>
        <taxon>Bacillati</taxon>
        <taxon>Actinomycetota</taxon>
        <taxon>Actinomycetes</taxon>
        <taxon>Micromonosporales</taxon>
        <taxon>Micromonosporaceae</taxon>
    </lineage>
</organism>
<reference evidence="1 2" key="2">
    <citation type="submission" date="2020-03" db="EMBL/GenBank/DDBJ databases">
        <authorList>
            <person name="Ichikawa N."/>
            <person name="Kimura A."/>
            <person name="Kitahashi Y."/>
            <person name="Uohara A."/>
        </authorList>
    </citation>
    <scope>NUCLEOTIDE SEQUENCE [LARGE SCALE GENOMIC DNA]</scope>
    <source>
        <strain evidence="1 2">NBRC 105367</strain>
    </source>
</reference>